<proteinExistence type="predicted"/>
<organism evidence="3">
    <name type="scientific">Cryptosporidium hominis</name>
    <dbReference type="NCBI Taxonomy" id="237895"/>
    <lineage>
        <taxon>Eukaryota</taxon>
        <taxon>Sar</taxon>
        <taxon>Alveolata</taxon>
        <taxon>Apicomplexa</taxon>
        <taxon>Conoidasida</taxon>
        <taxon>Coccidia</taxon>
        <taxon>Eucoccidiorida</taxon>
        <taxon>Eimeriorina</taxon>
        <taxon>Cryptosporidiidae</taxon>
        <taxon>Cryptosporidium</taxon>
    </lineage>
</organism>
<dbReference type="VEuPathDB" id="CryptoDB:Chro.60011"/>
<evidence type="ECO:0000256" key="1">
    <source>
        <dbReference type="SAM" id="MobiDB-lite"/>
    </source>
</evidence>
<dbReference type="EMBL" id="DQ665686">
    <property type="protein sequence ID" value="ABG77409.1"/>
    <property type="molecule type" value="Genomic_DNA"/>
</dbReference>
<dbReference type="AlphaFoldDB" id="A0MG25"/>
<dbReference type="VEuPathDB" id="CryptoDB:GY17_00000002"/>
<keyword evidence="3" id="KW-0472">Membrane</keyword>
<feature type="chain" id="PRO_5002627015" evidence="2">
    <location>
        <begin position="20"/>
        <end position="237"/>
    </location>
</feature>
<keyword evidence="2" id="KW-0732">Signal</keyword>
<protein>
    <submittedName>
        <fullName evidence="3">56 kDa transmembrane protein</fullName>
    </submittedName>
</protein>
<feature type="compositionally biased region" description="Polar residues" evidence="1">
    <location>
        <begin position="147"/>
        <end position="175"/>
    </location>
</feature>
<gene>
    <name evidence="3" type="primary">CP56</name>
</gene>
<accession>A0MG25</accession>
<sequence>MFNYLKLFLIFAALCNLLSLLPDQVFFNHLSNTSINPNFVSKYSYVKLKSGFVRPLAQAANQGASSTGSLFRGISQSHAGGSGRSLFQPGPQGSPNTGLRHPLGSSQAVARAISRALGTSPSSSSRFIGSSSGANPRANVGAASQDLRGSTSAGSSIFPRSSSSTQNLQSRNFGLQSHHRGSHSATGAASAPSRYGPGFPPLTRPVGYLSVPCPNNPNSNHFLKPGNGKRQHCQYCD</sequence>
<reference evidence="3" key="1">
    <citation type="journal article" date="2007" name="Infect. Genet. Evol.">
        <title>Multilocus sequence typing and genetic structure of Cryptosporidium hominis from children in Kolkata, India.</title>
        <authorList>
            <person name="Gatei W."/>
            <person name="Das P."/>
            <person name="Dutta P."/>
            <person name="Sen A."/>
            <person name="Cama V."/>
            <person name="Lal A.A."/>
            <person name="Xiao L."/>
        </authorList>
    </citation>
    <scope>NUCLEOTIDE SEQUENCE</scope>
    <source>
        <strain evidence="3">4322</strain>
    </source>
</reference>
<keyword evidence="3" id="KW-0812">Transmembrane</keyword>
<feature type="region of interest" description="Disordered" evidence="1">
    <location>
        <begin position="77"/>
        <end position="105"/>
    </location>
</feature>
<feature type="region of interest" description="Disordered" evidence="1">
    <location>
        <begin position="117"/>
        <end position="198"/>
    </location>
</feature>
<dbReference type="VEuPathDB" id="CryptoDB:ChTU502y2012_419g0010"/>
<evidence type="ECO:0000256" key="2">
    <source>
        <dbReference type="SAM" id="SignalP"/>
    </source>
</evidence>
<name>A0MG25_CRYHO</name>
<evidence type="ECO:0000313" key="3">
    <source>
        <dbReference type="EMBL" id="ABG77409.1"/>
    </source>
</evidence>
<dbReference type="VEuPathDB" id="CryptoDB:CHUDEA6_10"/>
<feature type="signal peptide" evidence="2">
    <location>
        <begin position="1"/>
        <end position="19"/>
    </location>
</feature>
<feature type="compositionally biased region" description="Low complexity" evidence="1">
    <location>
        <begin position="118"/>
        <end position="133"/>
    </location>
</feature>